<dbReference type="PANTHER" id="PTHR43459">
    <property type="entry name" value="ENOYL-COA HYDRATASE"/>
    <property type="match status" value="1"/>
</dbReference>
<proteinExistence type="inferred from homology"/>
<dbReference type="Pfam" id="PF00378">
    <property type="entry name" value="ECH_1"/>
    <property type="match status" value="1"/>
</dbReference>
<gene>
    <name evidence="2" type="ORF">A4W93_13495</name>
</gene>
<dbReference type="SUPFAM" id="SSF52096">
    <property type="entry name" value="ClpP/crotonase"/>
    <property type="match status" value="1"/>
</dbReference>
<dbReference type="CDD" id="cd06558">
    <property type="entry name" value="crotonase-like"/>
    <property type="match status" value="1"/>
</dbReference>
<dbReference type="STRING" id="946333.A4W93_13495"/>
<dbReference type="PROSITE" id="PS00166">
    <property type="entry name" value="ENOYL_COA_HYDRATASE"/>
    <property type="match status" value="1"/>
</dbReference>
<comment type="similarity">
    <text evidence="1">Belongs to the enoyl-CoA hydratase/isomerase family.</text>
</comment>
<dbReference type="Proteomes" id="UP000193427">
    <property type="component" value="Chromosome"/>
</dbReference>
<dbReference type="KEGG" id="rgu:A4W93_13495"/>
<dbReference type="Gene3D" id="3.90.226.10">
    <property type="entry name" value="2-enoyl-CoA Hydratase, Chain A, domain 1"/>
    <property type="match status" value="1"/>
</dbReference>
<dbReference type="RefSeq" id="WP_157782155.1">
    <property type="nucleotide sequence ID" value="NZ_BSPR01000007.1"/>
</dbReference>
<evidence type="ECO:0000313" key="3">
    <source>
        <dbReference type="Proteomes" id="UP000193427"/>
    </source>
</evidence>
<dbReference type="InterPro" id="IPR018376">
    <property type="entry name" value="Enoyl-CoA_hyd/isom_CS"/>
</dbReference>
<dbReference type="OrthoDB" id="5515649at2"/>
<dbReference type="InterPro" id="IPR001753">
    <property type="entry name" value="Enoyl-CoA_hydra/iso"/>
</dbReference>
<sequence length="217" mass="22697">MTSELHTERRDATLVLTLSDPASRNSLSEQVFAAGIEALNVAESDPAVRAIVLRGDGSHFCAGIERSQLDPDEPAPSLQHFQAFVEALRVNPKPVIAAVEGDAIAGGLALALACDLVVAAADARLLLSNPRAGQSPDAGATAQLMKHLPRARVLQWLWLGEPVPVEQLLALGLVTRVSGHGDAFEQALGLAARLADTDPDAVSGAKELVNPWSGNIA</sequence>
<dbReference type="InterPro" id="IPR029045">
    <property type="entry name" value="ClpP/crotonase-like_dom_sf"/>
</dbReference>
<organism evidence="2 3">
    <name type="scientific">Piscinibacter gummiphilus</name>
    <dbReference type="NCBI Taxonomy" id="946333"/>
    <lineage>
        <taxon>Bacteria</taxon>
        <taxon>Pseudomonadati</taxon>
        <taxon>Pseudomonadota</taxon>
        <taxon>Betaproteobacteria</taxon>
        <taxon>Burkholderiales</taxon>
        <taxon>Sphaerotilaceae</taxon>
        <taxon>Piscinibacter</taxon>
    </lineage>
</organism>
<evidence type="ECO:0000256" key="1">
    <source>
        <dbReference type="RuleBase" id="RU003707"/>
    </source>
</evidence>
<keyword evidence="3" id="KW-1185">Reference proteome</keyword>
<dbReference type="EMBL" id="CP015118">
    <property type="protein sequence ID" value="ARN20828.1"/>
    <property type="molecule type" value="Genomic_DNA"/>
</dbReference>
<protein>
    <submittedName>
        <fullName evidence="2">Uncharacterized protein</fullName>
    </submittedName>
</protein>
<reference evidence="2 3" key="1">
    <citation type="submission" date="2016-04" db="EMBL/GenBank/DDBJ databases">
        <title>Complete genome sequence of natural rubber-degrading, novel Gram-negative bacterium, Rhizobacter gummiphilus strain NS21.</title>
        <authorList>
            <person name="Tabata M."/>
            <person name="Kasai D."/>
            <person name="Fukuda M."/>
        </authorList>
    </citation>
    <scope>NUCLEOTIDE SEQUENCE [LARGE SCALE GENOMIC DNA]</scope>
    <source>
        <strain evidence="2 3">NS21</strain>
    </source>
</reference>
<name>A0A1W6L9G9_9BURK</name>
<accession>A0A1W6L9G9</accession>
<dbReference type="AlphaFoldDB" id="A0A1W6L9G9"/>
<dbReference type="PANTHER" id="PTHR43459:SF1">
    <property type="entry name" value="EG:BACN32G11.4 PROTEIN"/>
    <property type="match status" value="1"/>
</dbReference>
<dbReference type="GO" id="GO:0003824">
    <property type="term" value="F:catalytic activity"/>
    <property type="evidence" value="ECO:0007669"/>
    <property type="project" value="InterPro"/>
</dbReference>
<evidence type="ECO:0000313" key="2">
    <source>
        <dbReference type="EMBL" id="ARN20828.1"/>
    </source>
</evidence>